<proteinExistence type="predicted"/>
<evidence type="ECO:0000313" key="3">
    <source>
        <dbReference type="Proteomes" id="UP000199034"/>
    </source>
</evidence>
<reference evidence="2 3" key="1">
    <citation type="submission" date="2016-10" db="EMBL/GenBank/DDBJ databases">
        <authorList>
            <person name="de Groot N.N."/>
        </authorList>
    </citation>
    <scope>NUCLEOTIDE SEQUENCE [LARGE SCALE GENOMIC DNA]</scope>
    <source>
        <strain evidence="2 3">CGMCC 4.6858</strain>
    </source>
</reference>
<dbReference type="RefSeq" id="WP_090857965.1">
    <property type="nucleotide sequence ID" value="NZ_FMZM01000008.1"/>
</dbReference>
<dbReference type="STRING" id="1045774.SAMN05421872_108137"/>
<dbReference type="Gene3D" id="3.10.180.10">
    <property type="entry name" value="2,3-Dihydroxybiphenyl 1,2-Dioxygenase, domain 1"/>
    <property type="match status" value="1"/>
</dbReference>
<feature type="domain" description="Glyoxalase-like" evidence="1">
    <location>
        <begin position="10"/>
        <end position="109"/>
    </location>
</feature>
<protein>
    <recommendedName>
        <fullName evidence="1">Glyoxalase-like domain-containing protein</fullName>
    </recommendedName>
</protein>
<gene>
    <name evidence="2" type="ORF">SAMN05421872_108137</name>
</gene>
<dbReference type="SUPFAM" id="SSF54593">
    <property type="entry name" value="Glyoxalase/Bleomycin resistance protein/Dihydroxybiphenyl dioxygenase"/>
    <property type="match status" value="1"/>
</dbReference>
<dbReference type="OrthoDB" id="3212826at2"/>
<dbReference type="EMBL" id="FMZM01000008">
    <property type="protein sequence ID" value="SDD46584.1"/>
    <property type="molecule type" value="Genomic_DNA"/>
</dbReference>
<name>A0A1G6UZ77_9ACTN</name>
<dbReference type="PANTHER" id="PTHR35908">
    <property type="entry name" value="HYPOTHETICAL FUSION PROTEIN"/>
    <property type="match status" value="1"/>
</dbReference>
<evidence type="ECO:0000259" key="1">
    <source>
        <dbReference type="Pfam" id="PF18029"/>
    </source>
</evidence>
<organism evidence="2 3">
    <name type="scientific">Nocardioides lianchengensis</name>
    <dbReference type="NCBI Taxonomy" id="1045774"/>
    <lineage>
        <taxon>Bacteria</taxon>
        <taxon>Bacillati</taxon>
        <taxon>Actinomycetota</taxon>
        <taxon>Actinomycetes</taxon>
        <taxon>Propionibacteriales</taxon>
        <taxon>Nocardioidaceae</taxon>
        <taxon>Nocardioides</taxon>
    </lineage>
</organism>
<evidence type="ECO:0000313" key="2">
    <source>
        <dbReference type="EMBL" id="SDD46584.1"/>
    </source>
</evidence>
<accession>A0A1G6UZ77</accession>
<dbReference type="PANTHER" id="PTHR35908:SF1">
    <property type="entry name" value="CONSERVED PROTEIN"/>
    <property type="match status" value="1"/>
</dbReference>
<dbReference type="Pfam" id="PF18029">
    <property type="entry name" value="Glyoxalase_6"/>
    <property type="match status" value="1"/>
</dbReference>
<keyword evidence="3" id="KW-1185">Reference proteome</keyword>
<dbReference type="InterPro" id="IPR041581">
    <property type="entry name" value="Glyoxalase_6"/>
</dbReference>
<dbReference type="InterPro" id="IPR029068">
    <property type="entry name" value="Glyas_Bleomycin-R_OHBP_Dase"/>
</dbReference>
<dbReference type="Proteomes" id="UP000199034">
    <property type="component" value="Unassembled WGS sequence"/>
</dbReference>
<dbReference type="AlphaFoldDB" id="A0A1G6UZ77"/>
<sequence length="125" mass="13406">MHRSRIGIVLVDHPASDWDAGVAFWSGVQGVTPEAGESGTYWAIGEVGGVRLESQRIGDGTPPRIHLDIETDDVPAEIARVVALGARVVTDHDTWAVLADPAGLPFCVVPVQTGELFEQHALTWD</sequence>